<gene>
    <name evidence="1" type="ORF">PEVE_00011057</name>
</gene>
<name>A0ABN8RDF2_9CNID</name>
<dbReference type="EMBL" id="CALNXI010001798">
    <property type="protein sequence ID" value="CAH3177256.1"/>
    <property type="molecule type" value="Genomic_DNA"/>
</dbReference>
<organism evidence="1 2">
    <name type="scientific">Porites evermanni</name>
    <dbReference type="NCBI Taxonomy" id="104178"/>
    <lineage>
        <taxon>Eukaryota</taxon>
        <taxon>Metazoa</taxon>
        <taxon>Cnidaria</taxon>
        <taxon>Anthozoa</taxon>
        <taxon>Hexacorallia</taxon>
        <taxon>Scleractinia</taxon>
        <taxon>Fungiina</taxon>
        <taxon>Poritidae</taxon>
        <taxon>Porites</taxon>
    </lineage>
</organism>
<sequence length="67" mass="8060">MELLPRIHVANKQCKQLHAPFMHTRAKSKVNPSIQWKFVQTKDDFSLKINYHLLQKEMMSSKLRRRP</sequence>
<keyword evidence="2" id="KW-1185">Reference proteome</keyword>
<comment type="caution">
    <text evidence="1">The sequence shown here is derived from an EMBL/GenBank/DDBJ whole genome shotgun (WGS) entry which is preliminary data.</text>
</comment>
<proteinExistence type="predicted"/>
<dbReference type="Proteomes" id="UP001159427">
    <property type="component" value="Unassembled WGS sequence"/>
</dbReference>
<reference evidence="1 2" key="1">
    <citation type="submission" date="2022-05" db="EMBL/GenBank/DDBJ databases">
        <authorList>
            <consortium name="Genoscope - CEA"/>
            <person name="William W."/>
        </authorList>
    </citation>
    <scope>NUCLEOTIDE SEQUENCE [LARGE SCALE GENOMIC DNA]</scope>
</reference>
<accession>A0ABN8RDF2</accession>
<protein>
    <submittedName>
        <fullName evidence="1">Uncharacterized protein</fullName>
    </submittedName>
</protein>
<evidence type="ECO:0000313" key="1">
    <source>
        <dbReference type="EMBL" id="CAH3177256.1"/>
    </source>
</evidence>
<evidence type="ECO:0000313" key="2">
    <source>
        <dbReference type="Proteomes" id="UP001159427"/>
    </source>
</evidence>